<keyword evidence="4 7" id="KW-0732">Signal</keyword>
<dbReference type="Gene3D" id="2.60.40.1180">
    <property type="entry name" value="Golgi alpha-mannosidase II"/>
    <property type="match status" value="1"/>
</dbReference>
<protein>
    <recommendedName>
        <fullName evidence="3">alpha-L-fucosidase</fullName>
        <ecNumber evidence="3">3.2.1.51</ecNumber>
    </recommendedName>
</protein>
<dbReference type="PIRSF" id="PIRSF001092">
    <property type="entry name" value="Alpha-L-fucosidase"/>
    <property type="match status" value="1"/>
</dbReference>
<dbReference type="InterPro" id="IPR013780">
    <property type="entry name" value="Glyco_hydro_b"/>
</dbReference>
<evidence type="ECO:0000256" key="4">
    <source>
        <dbReference type="ARBA" id="ARBA00022729"/>
    </source>
</evidence>
<dbReference type="PRINTS" id="PR00741">
    <property type="entry name" value="GLHYDRLASE29"/>
</dbReference>
<proteinExistence type="inferred from homology"/>
<accession>A0ABY1Q130</accession>
<keyword evidence="6" id="KW-0326">Glycosidase</keyword>
<comment type="function">
    <text evidence="1">Alpha-L-fucosidase is responsible for hydrolyzing the alpha-1,6-linked fucose joined to the reducing-end N-acetylglucosamine of the carbohydrate moieties of glycoproteins.</text>
</comment>
<feature type="signal peptide" evidence="7">
    <location>
        <begin position="1"/>
        <end position="23"/>
    </location>
</feature>
<dbReference type="InterPro" id="IPR017853">
    <property type="entry name" value="GH"/>
</dbReference>
<dbReference type="InterPro" id="IPR000933">
    <property type="entry name" value="Glyco_hydro_29"/>
</dbReference>
<comment type="caution">
    <text evidence="9">The sequence shown here is derived from an EMBL/GenBank/DDBJ whole genome shotgun (WGS) entry which is preliminary data.</text>
</comment>
<dbReference type="Gene3D" id="3.20.20.80">
    <property type="entry name" value="Glycosidases"/>
    <property type="match status" value="1"/>
</dbReference>
<evidence type="ECO:0000256" key="3">
    <source>
        <dbReference type="ARBA" id="ARBA00012662"/>
    </source>
</evidence>
<evidence type="ECO:0000256" key="7">
    <source>
        <dbReference type="SAM" id="SignalP"/>
    </source>
</evidence>
<evidence type="ECO:0000313" key="10">
    <source>
        <dbReference type="Proteomes" id="UP001158067"/>
    </source>
</evidence>
<keyword evidence="10" id="KW-1185">Reference proteome</keyword>
<sequence>MKIRKALVATLVFLMSASSLLLADDKNASVESSEVRDARMEQWREARFGMFVHWGLYSIAAGEWEGKPNKQKSAEWIQKHLNIPADVYEKKLYPKFKPKADFALEWAETAKMAGCRYLVFTSKHHEGFAMHDSKVTTFDAKDACGRDLFKEIVDATRAQGLQVGVYHSVIDWHHPHAYAGFGLPTIKGVTNQGRDNSIYVDYLHHQVKEIVTGYGPIDILWWDFSKPDCQGESWRASELVAMVRKHQPHVLMNDRLYASSSFMTTDASLLKSWKPERGDFTTPEQHVPDTGVEGVDWETCMTMNNTWGYSEHDSNWKSTKVLLHNLIDIVSKGGNYLLNIGPMPDGTVPPASIQRMKEIGQWMNVNGEAIYATTASPYDQPKWGRYTTKPGRLYAHVLQWPEDSKLRIDTNDLDVTKAYLLADKTQKTLSIERTKAGLVLSLPAEATDSVASVIVLEYDRNKN</sequence>
<organism evidence="9 10">
    <name type="scientific">Neorhodopirellula lusitana</name>
    <dbReference type="NCBI Taxonomy" id="445327"/>
    <lineage>
        <taxon>Bacteria</taxon>
        <taxon>Pseudomonadati</taxon>
        <taxon>Planctomycetota</taxon>
        <taxon>Planctomycetia</taxon>
        <taxon>Pirellulales</taxon>
        <taxon>Pirellulaceae</taxon>
        <taxon>Neorhodopirellula</taxon>
    </lineage>
</organism>
<name>A0ABY1Q130_9BACT</name>
<dbReference type="InterPro" id="IPR057739">
    <property type="entry name" value="Glyco_hydro_29_N"/>
</dbReference>
<dbReference type="Pfam" id="PF01120">
    <property type="entry name" value="Alpha_L_fucos"/>
    <property type="match status" value="1"/>
</dbReference>
<dbReference type="Proteomes" id="UP001158067">
    <property type="component" value="Unassembled WGS sequence"/>
</dbReference>
<dbReference type="SMART" id="SM00812">
    <property type="entry name" value="Alpha_L_fucos"/>
    <property type="match status" value="1"/>
</dbReference>
<comment type="similarity">
    <text evidence="2">Belongs to the glycosyl hydrolase 29 family.</text>
</comment>
<feature type="domain" description="Glycoside hydrolase family 29 N-terminal" evidence="8">
    <location>
        <begin position="31"/>
        <end position="368"/>
    </location>
</feature>
<dbReference type="PANTHER" id="PTHR10030">
    <property type="entry name" value="ALPHA-L-FUCOSIDASE"/>
    <property type="match status" value="1"/>
</dbReference>
<keyword evidence="5" id="KW-0378">Hydrolase</keyword>
<dbReference type="RefSeq" id="WP_283432398.1">
    <property type="nucleotide sequence ID" value="NZ_FXUG01000004.1"/>
</dbReference>
<evidence type="ECO:0000256" key="6">
    <source>
        <dbReference type="ARBA" id="ARBA00023295"/>
    </source>
</evidence>
<feature type="chain" id="PRO_5046131526" description="alpha-L-fucosidase" evidence="7">
    <location>
        <begin position="24"/>
        <end position="463"/>
    </location>
</feature>
<dbReference type="SUPFAM" id="SSF51445">
    <property type="entry name" value="(Trans)glycosidases"/>
    <property type="match status" value="1"/>
</dbReference>
<evidence type="ECO:0000256" key="1">
    <source>
        <dbReference type="ARBA" id="ARBA00004071"/>
    </source>
</evidence>
<evidence type="ECO:0000256" key="2">
    <source>
        <dbReference type="ARBA" id="ARBA00007951"/>
    </source>
</evidence>
<dbReference type="InterPro" id="IPR016286">
    <property type="entry name" value="FUC_metazoa-typ"/>
</dbReference>
<reference evidence="9 10" key="1">
    <citation type="submission" date="2017-05" db="EMBL/GenBank/DDBJ databases">
        <authorList>
            <person name="Varghese N."/>
            <person name="Submissions S."/>
        </authorList>
    </citation>
    <scope>NUCLEOTIDE SEQUENCE [LARGE SCALE GENOMIC DNA]</scope>
    <source>
        <strain evidence="9 10">DSM 25457</strain>
    </source>
</reference>
<evidence type="ECO:0000259" key="8">
    <source>
        <dbReference type="Pfam" id="PF01120"/>
    </source>
</evidence>
<gene>
    <name evidence="9" type="ORF">SAMN06265222_104214</name>
</gene>
<dbReference type="EC" id="3.2.1.51" evidence="3"/>
<evidence type="ECO:0000256" key="5">
    <source>
        <dbReference type="ARBA" id="ARBA00022801"/>
    </source>
</evidence>
<dbReference type="EMBL" id="FXUG01000004">
    <property type="protein sequence ID" value="SMP54136.1"/>
    <property type="molecule type" value="Genomic_DNA"/>
</dbReference>
<dbReference type="PANTHER" id="PTHR10030:SF37">
    <property type="entry name" value="ALPHA-L-FUCOSIDASE-RELATED"/>
    <property type="match status" value="1"/>
</dbReference>
<evidence type="ECO:0000313" key="9">
    <source>
        <dbReference type="EMBL" id="SMP54136.1"/>
    </source>
</evidence>